<dbReference type="InterPro" id="IPR051705">
    <property type="entry name" value="Gsp_Synthetase/Amidase"/>
</dbReference>
<evidence type="ECO:0000259" key="2">
    <source>
        <dbReference type="PROSITE" id="PS50911"/>
    </source>
</evidence>
<dbReference type="RefSeq" id="WP_101263338.1">
    <property type="nucleotide sequence ID" value="NZ_MVDD01000024.1"/>
</dbReference>
<comment type="caution">
    <text evidence="3">The sequence shown here is derived from an EMBL/GenBank/DDBJ whole genome shotgun (WGS) entry which is preliminary data.</text>
</comment>
<keyword evidence="1" id="KW-1133">Transmembrane helix</keyword>
<dbReference type="PANTHER" id="PTHR30094:SF0">
    <property type="entry name" value="BIFUNCTIONAL GLUTATHIONYLSPERMIDINE SYNTHETASE_AMIDASE-RELATED"/>
    <property type="match status" value="1"/>
</dbReference>
<name>A0A2N3HR80_9BACT</name>
<dbReference type="InterPro" id="IPR007921">
    <property type="entry name" value="CHAP_dom"/>
</dbReference>
<feature type="transmembrane region" description="Helical" evidence="1">
    <location>
        <begin position="6"/>
        <end position="24"/>
    </location>
</feature>
<dbReference type="Pfam" id="PF05257">
    <property type="entry name" value="CHAP"/>
    <property type="match status" value="1"/>
</dbReference>
<accession>A0A2N3HR80</accession>
<dbReference type="PROSITE" id="PS50911">
    <property type="entry name" value="CHAP"/>
    <property type="match status" value="1"/>
</dbReference>
<dbReference type="Gene3D" id="3.90.1720.10">
    <property type="entry name" value="endopeptidase domain like (from Nostoc punctiforme)"/>
    <property type="match status" value="1"/>
</dbReference>
<dbReference type="PANTHER" id="PTHR30094">
    <property type="entry name" value="BIFUNCTIONAL GLUTATHIONYLSPERMIDINE SYNTHETASE/AMIDASE-RELATED"/>
    <property type="match status" value="1"/>
</dbReference>
<reference evidence="3 4" key="1">
    <citation type="journal article" date="2017" name="Front. Microbiol.">
        <title>Labilibaculum manganireducens gen. nov., sp. nov. and Labilibaculum filiforme sp. nov., Novel Bacteroidetes Isolated from Subsurface Sediments of the Baltic Sea.</title>
        <authorList>
            <person name="Vandieken V."/>
            <person name="Marshall I.P."/>
            <person name="Niemann H."/>
            <person name="Engelen B."/>
            <person name="Cypionka H."/>
        </authorList>
    </citation>
    <scope>NUCLEOTIDE SEQUENCE [LARGE SCALE GENOMIC DNA]</scope>
    <source>
        <strain evidence="3 4">59.16B</strain>
    </source>
</reference>
<evidence type="ECO:0000313" key="3">
    <source>
        <dbReference type="EMBL" id="PKQ60555.1"/>
    </source>
</evidence>
<dbReference type="InterPro" id="IPR038765">
    <property type="entry name" value="Papain-like_cys_pep_sf"/>
</dbReference>
<keyword evidence="1" id="KW-0472">Membrane</keyword>
<gene>
    <name evidence="3" type="ORF">BZG02_19005</name>
</gene>
<evidence type="ECO:0000256" key="1">
    <source>
        <dbReference type="SAM" id="Phobius"/>
    </source>
</evidence>
<sequence>MLNIKFQYTIISLFILGILSFWLLKNLNLNRKYHIGEEIDSFNGIIVYHNGGVNNDSGRNISKTGYNIGLKYQCVEFVKRYYLEYLKHEMPDSYGHAKDFYDKTLKDNELNKKRDLIQFSNPSIKRPEINDIIIFDSNIFNKYGHVAIITEVSDGSIEIIQQNSGALGNSRKKLKIEKGQVKWNILDNSILGRLRKK</sequence>
<dbReference type="OrthoDB" id="9765517at2"/>
<protein>
    <submittedName>
        <fullName evidence="3">CHAP domain-containing protein</fullName>
    </submittedName>
</protein>
<dbReference type="EMBL" id="MVDD01000024">
    <property type="protein sequence ID" value="PKQ60555.1"/>
    <property type="molecule type" value="Genomic_DNA"/>
</dbReference>
<organism evidence="3 4">
    <name type="scientific">Labilibaculum filiforme</name>
    <dbReference type="NCBI Taxonomy" id="1940526"/>
    <lineage>
        <taxon>Bacteria</taxon>
        <taxon>Pseudomonadati</taxon>
        <taxon>Bacteroidota</taxon>
        <taxon>Bacteroidia</taxon>
        <taxon>Marinilabiliales</taxon>
        <taxon>Marinifilaceae</taxon>
        <taxon>Labilibaculum</taxon>
    </lineage>
</organism>
<dbReference type="GO" id="GO:0016874">
    <property type="term" value="F:ligase activity"/>
    <property type="evidence" value="ECO:0007669"/>
    <property type="project" value="TreeGrafter"/>
</dbReference>
<dbReference type="SUPFAM" id="SSF54001">
    <property type="entry name" value="Cysteine proteinases"/>
    <property type="match status" value="1"/>
</dbReference>
<feature type="domain" description="Peptidase C51" evidence="2">
    <location>
        <begin position="49"/>
        <end position="185"/>
    </location>
</feature>
<dbReference type="Proteomes" id="UP000233535">
    <property type="component" value="Unassembled WGS sequence"/>
</dbReference>
<evidence type="ECO:0000313" key="4">
    <source>
        <dbReference type="Proteomes" id="UP000233535"/>
    </source>
</evidence>
<proteinExistence type="predicted"/>
<keyword evidence="4" id="KW-1185">Reference proteome</keyword>
<dbReference type="AlphaFoldDB" id="A0A2N3HR80"/>
<keyword evidence="1" id="KW-0812">Transmembrane</keyword>